<evidence type="ECO:0000313" key="2">
    <source>
        <dbReference type="EMBL" id="NLR92306.1"/>
    </source>
</evidence>
<dbReference type="AlphaFoldDB" id="A0A7X8SL92"/>
<dbReference type="EMBL" id="JABAIL010000004">
    <property type="protein sequence ID" value="NLR92306.1"/>
    <property type="molecule type" value="Genomic_DNA"/>
</dbReference>
<name>A0A7X8SL92_9BACT</name>
<feature type="domain" description="Glutamine amidotransferase" evidence="1">
    <location>
        <begin position="38"/>
        <end position="205"/>
    </location>
</feature>
<protein>
    <submittedName>
        <fullName evidence="2">GMP synthase</fullName>
    </submittedName>
</protein>
<reference evidence="2 3" key="1">
    <citation type="submission" date="2020-04" db="EMBL/GenBank/DDBJ databases">
        <title>Flammeovirga sp. SR4, a novel species isolated from seawater.</title>
        <authorList>
            <person name="Wang X."/>
        </authorList>
    </citation>
    <scope>NUCLEOTIDE SEQUENCE [LARGE SCALE GENOMIC DNA]</scope>
    <source>
        <strain evidence="2 3">SR4</strain>
    </source>
</reference>
<dbReference type="SUPFAM" id="SSF52317">
    <property type="entry name" value="Class I glutamine amidotransferase-like"/>
    <property type="match status" value="1"/>
</dbReference>
<dbReference type="Gene3D" id="3.40.50.880">
    <property type="match status" value="1"/>
</dbReference>
<evidence type="ECO:0000259" key="1">
    <source>
        <dbReference type="Pfam" id="PF00117"/>
    </source>
</evidence>
<gene>
    <name evidence="2" type="ORF">HGP29_13885</name>
</gene>
<dbReference type="RefSeq" id="WP_211093292.1">
    <property type="nucleotide sequence ID" value="NZ_JABAIL010000004.1"/>
</dbReference>
<dbReference type="InterPro" id="IPR029062">
    <property type="entry name" value="Class_I_gatase-like"/>
</dbReference>
<dbReference type="PROSITE" id="PS51273">
    <property type="entry name" value="GATASE_TYPE_1"/>
    <property type="match status" value="1"/>
</dbReference>
<dbReference type="InterPro" id="IPR017926">
    <property type="entry name" value="GATASE"/>
</dbReference>
<sequence>MNRLRLAIIDMYNKFPNEGMRCIKEIVEEKKENLSYKIYDLRAEGQLPDDSYDIYISSGGPGDPSENEGWEDQYFDLLEKLWNHNLTSERKKYVFFICHSFQMASRFFKLGTLSPRNSTAFGAMSVHKTKEGKTDPILSALENIFYVIDSRDYQLLDITEEQLNRIGAQIVCLEKKRPHTTYQRAVMAIRYSEEFFGTQFHPEAEAASLLKFFGKEEQRKTITEKYGEEKYNNLIDVLEDPDRINLADRPIISTFLNIAIEKLQEVSTI</sequence>
<accession>A0A7X8SL92</accession>
<keyword evidence="3" id="KW-1185">Reference proteome</keyword>
<dbReference type="Pfam" id="PF00117">
    <property type="entry name" value="GATase"/>
    <property type="match status" value="1"/>
</dbReference>
<evidence type="ECO:0000313" key="3">
    <source>
        <dbReference type="Proteomes" id="UP000585050"/>
    </source>
</evidence>
<organism evidence="2 3">
    <name type="scientific">Flammeovirga agarivorans</name>
    <dbReference type="NCBI Taxonomy" id="2726742"/>
    <lineage>
        <taxon>Bacteria</taxon>
        <taxon>Pseudomonadati</taxon>
        <taxon>Bacteroidota</taxon>
        <taxon>Cytophagia</taxon>
        <taxon>Cytophagales</taxon>
        <taxon>Flammeovirgaceae</taxon>
        <taxon>Flammeovirga</taxon>
    </lineage>
</organism>
<proteinExistence type="predicted"/>
<dbReference type="Proteomes" id="UP000585050">
    <property type="component" value="Unassembled WGS sequence"/>
</dbReference>
<comment type="caution">
    <text evidence="2">The sequence shown here is derived from an EMBL/GenBank/DDBJ whole genome shotgun (WGS) entry which is preliminary data.</text>
</comment>